<evidence type="ECO:0000256" key="4">
    <source>
        <dbReference type="ARBA" id="ARBA00022692"/>
    </source>
</evidence>
<comment type="subunit">
    <text evidence="7">Homoheptamer.</text>
</comment>
<feature type="domain" description="Mechanosensitive ion channel transmembrane helices 2/3" evidence="11">
    <location>
        <begin position="72"/>
        <end position="112"/>
    </location>
</feature>
<feature type="domain" description="Mechanosensitive ion channel MscS C-terminal" evidence="10">
    <location>
        <begin position="207"/>
        <end position="269"/>
    </location>
</feature>
<dbReference type="InterPro" id="IPR049278">
    <property type="entry name" value="MS_channel_C"/>
</dbReference>
<evidence type="ECO:0000256" key="5">
    <source>
        <dbReference type="ARBA" id="ARBA00022989"/>
    </source>
</evidence>
<dbReference type="OrthoDB" id="9814206at2"/>
<accession>A0A271KN74</accession>
<dbReference type="SUPFAM" id="SSF82861">
    <property type="entry name" value="Mechanosensitive channel protein MscS (YggB), transmembrane region"/>
    <property type="match status" value="1"/>
</dbReference>
<dbReference type="Proteomes" id="UP000215931">
    <property type="component" value="Unassembled WGS sequence"/>
</dbReference>
<dbReference type="Pfam" id="PF21088">
    <property type="entry name" value="MS_channel_1st"/>
    <property type="match status" value="1"/>
</dbReference>
<evidence type="ECO:0000256" key="7">
    <source>
        <dbReference type="RuleBase" id="RU369025"/>
    </source>
</evidence>
<keyword evidence="4 7" id="KW-0812">Transmembrane</keyword>
<keyword evidence="7" id="KW-0813">Transport</keyword>
<dbReference type="InterPro" id="IPR010920">
    <property type="entry name" value="LSM_dom_sf"/>
</dbReference>
<keyword evidence="3" id="KW-1003">Cell membrane</keyword>
<feature type="transmembrane region" description="Helical" evidence="7">
    <location>
        <begin position="20"/>
        <end position="47"/>
    </location>
</feature>
<keyword evidence="13" id="KW-1185">Reference proteome</keyword>
<dbReference type="AlphaFoldDB" id="A0A271KN74"/>
<dbReference type="InterPro" id="IPR011014">
    <property type="entry name" value="MscS_channel_TM-2"/>
</dbReference>
<dbReference type="Pfam" id="PF21082">
    <property type="entry name" value="MS_channel_3rd"/>
    <property type="match status" value="1"/>
</dbReference>
<dbReference type="PANTHER" id="PTHR30221:SF8">
    <property type="entry name" value="SMALL-CONDUCTANCE MECHANOSENSITIVE CHANNEL"/>
    <property type="match status" value="1"/>
</dbReference>
<evidence type="ECO:0000256" key="3">
    <source>
        <dbReference type="ARBA" id="ARBA00022475"/>
    </source>
</evidence>
<dbReference type="SUPFAM" id="SSF82689">
    <property type="entry name" value="Mechanosensitive channel protein MscS (YggB), C-terminal domain"/>
    <property type="match status" value="1"/>
</dbReference>
<keyword evidence="6 7" id="KW-0472">Membrane</keyword>
<evidence type="ECO:0000313" key="12">
    <source>
        <dbReference type="EMBL" id="PAP96459.1"/>
    </source>
</evidence>
<dbReference type="EMBL" id="NPKH01000014">
    <property type="protein sequence ID" value="PAP96459.1"/>
    <property type="molecule type" value="Genomic_DNA"/>
</dbReference>
<dbReference type="Pfam" id="PF00924">
    <property type="entry name" value="MS_channel_2nd"/>
    <property type="match status" value="1"/>
</dbReference>
<evidence type="ECO:0000259" key="11">
    <source>
        <dbReference type="Pfam" id="PF21088"/>
    </source>
</evidence>
<keyword evidence="7" id="KW-0406">Ion transport</keyword>
<reference evidence="12 13" key="1">
    <citation type="submission" date="2017-08" db="EMBL/GenBank/DDBJ databases">
        <title>Mesorhizobium wenxinae sp. nov., a novel rhizobial species isolated from root nodules of chickpea (Cicer arietinum L.).</title>
        <authorList>
            <person name="Zhang J."/>
        </authorList>
    </citation>
    <scope>NUCLEOTIDE SEQUENCE [LARGE SCALE GENOMIC DNA]</scope>
    <source>
        <strain evidence="13">WYCCWR 10019</strain>
    </source>
</reference>
<organism evidence="12 13">
    <name type="scientific">Mesorhizobium wenxiniae</name>
    <dbReference type="NCBI Taxonomy" id="2014805"/>
    <lineage>
        <taxon>Bacteria</taxon>
        <taxon>Pseudomonadati</taxon>
        <taxon>Pseudomonadota</taxon>
        <taxon>Alphaproteobacteria</taxon>
        <taxon>Hyphomicrobiales</taxon>
        <taxon>Phyllobacteriaceae</taxon>
        <taxon>Mesorhizobium</taxon>
    </lineage>
</organism>
<dbReference type="SUPFAM" id="SSF50182">
    <property type="entry name" value="Sm-like ribonucleoproteins"/>
    <property type="match status" value="1"/>
</dbReference>
<evidence type="ECO:0000256" key="1">
    <source>
        <dbReference type="ARBA" id="ARBA00004651"/>
    </source>
</evidence>
<feature type="region of interest" description="Disordered" evidence="8">
    <location>
        <begin position="263"/>
        <end position="285"/>
    </location>
</feature>
<dbReference type="Gene3D" id="2.30.30.60">
    <property type="match status" value="1"/>
</dbReference>
<keyword evidence="5 7" id="KW-1133">Transmembrane helix</keyword>
<dbReference type="InterPro" id="IPR011066">
    <property type="entry name" value="MscS_channel_C_sf"/>
</dbReference>
<comment type="similarity">
    <text evidence="2 7">Belongs to the MscS (TC 1.A.23) family.</text>
</comment>
<dbReference type="Gene3D" id="1.10.287.1260">
    <property type="match status" value="1"/>
</dbReference>
<keyword evidence="7" id="KW-0407">Ion channel</keyword>
<feature type="transmembrane region" description="Helical" evidence="7">
    <location>
        <begin position="96"/>
        <end position="127"/>
    </location>
</feature>
<comment type="function">
    <text evidence="7">Mechanosensitive channel that participates in the regulation of osmotic pressure changes within the cell, opening in response to stretch forces in the membrane lipid bilayer, without the need for other proteins. Contributes to normal resistance to hypoosmotic shock. Forms an ion channel of 1.0 nanosiemens conductance with a slight preference for anions.</text>
</comment>
<keyword evidence="7" id="KW-0997">Cell inner membrane</keyword>
<gene>
    <name evidence="12" type="ORF">CIT31_07340</name>
</gene>
<dbReference type="InterPro" id="IPR023408">
    <property type="entry name" value="MscS_beta-dom_sf"/>
</dbReference>
<dbReference type="Gene3D" id="3.30.70.100">
    <property type="match status" value="1"/>
</dbReference>
<evidence type="ECO:0000259" key="9">
    <source>
        <dbReference type="Pfam" id="PF00924"/>
    </source>
</evidence>
<sequence length="285" mass="30503">MPIDPQNALLTVQSGLAQLSALIVSYSFSAIGAVILLVLGYTVAGLAQRSIYAGLGHIHGFDTTLRHFFSRIVRYAILILVVVMVLGQIGVQTTSIIAAIGAIGLAIGLALQGTLQNIAAGIMLLALRPFRLGEYVEVGPIAGTIEEIGLFATTLRTVDGVYILAPNSTLWNQPVRNYTRNGARRGDITLTIGSWNDIDFAQKTMLGVAAADRRVRREPATPIAFVATVGDSNVAITLRYWTSAADFFATQIDLTKRAKQAFDSEGVSIPAPPPEAPRQEATTRQ</sequence>
<dbReference type="RefSeq" id="WP_095518033.1">
    <property type="nucleotide sequence ID" value="NZ_NPKH01000014.1"/>
</dbReference>
<evidence type="ECO:0000256" key="6">
    <source>
        <dbReference type="ARBA" id="ARBA00023136"/>
    </source>
</evidence>
<proteinExistence type="inferred from homology"/>
<dbReference type="InterPro" id="IPR006685">
    <property type="entry name" value="MscS_channel_2nd"/>
</dbReference>
<dbReference type="InterPro" id="IPR049142">
    <property type="entry name" value="MS_channel_1st"/>
</dbReference>
<dbReference type="GO" id="GO:0008381">
    <property type="term" value="F:mechanosensitive monoatomic ion channel activity"/>
    <property type="evidence" value="ECO:0007669"/>
    <property type="project" value="InterPro"/>
</dbReference>
<feature type="domain" description="Mechanosensitive ion channel MscS" evidence="9">
    <location>
        <begin position="114"/>
        <end position="180"/>
    </location>
</feature>
<feature type="transmembrane region" description="Helical" evidence="7">
    <location>
        <begin position="68"/>
        <end position="90"/>
    </location>
</feature>
<evidence type="ECO:0000313" key="13">
    <source>
        <dbReference type="Proteomes" id="UP000215931"/>
    </source>
</evidence>
<evidence type="ECO:0000259" key="10">
    <source>
        <dbReference type="Pfam" id="PF21082"/>
    </source>
</evidence>
<dbReference type="InterPro" id="IPR045275">
    <property type="entry name" value="MscS_archaea/bacteria_type"/>
</dbReference>
<dbReference type="PANTHER" id="PTHR30221">
    <property type="entry name" value="SMALL-CONDUCTANCE MECHANOSENSITIVE CHANNEL"/>
    <property type="match status" value="1"/>
</dbReference>
<evidence type="ECO:0000256" key="8">
    <source>
        <dbReference type="SAM" id="MobiDB-lite"/>
    </source>
</evidence>
<comment type="caution">
    <text evidence="7">Lacks conserved residue(s) required for the propagation of feature annotation.</text>
</comment>
<evidence type="ECO:0000256" key="2">
    <source>
        <dbReference type="ARBA" id="ARBA00008017"/>
    </source>
</evidence>
<comment type="caution">
    <text evidence="12">The sequence shown here is derived from an EMBL/GenBank/DDBJ whole genome shotgun (WGS) entry which is preliminary data.</text>
</comment>
<dbReference type="GO" id="GO:0005886">
    <property type="term" value="C:plasma membrane"/>
    <property type="evidence" value="ECO:0007669"/>
    <property type="project" value="UniProtKB-SubCell"/>
</dbReference>
<protein>
    <recommendedName>
        <fullName evidence="7">Small-conductance mechanosensitive channel</fullName>
    </recommendedName>
</protein>
<name>A0A271KN74_9HYPH</name>
<comment type="subcellular location">
    <subcellularLocation>
        <location evidence="7">Cell inner membrane</location>
        <topology evidence="7">Multi-pass membrane protein</topology>
    </subcellularLocation>
    <subcellularLocation>
        <location evidence="1">Cell membrane</location>
        <topology evidence="1">Multi-pass membrane protein</topology>
    </subcellularLocation>
</comment>